<proteinExistence type="predicted"/>
<gene>
    <name evidence="1" type="ORF">SAMN05444158_7041</name>
</gene>
<organism evidence="1 2">
    <name type="scientific">Bradyrhizobium canariense</name>
    <dbReference type="NCBI Taxonomy" id="255045"/>
    <lineage>
        <taxon>Bacteria</taxon>
        <taxon>Pseudomonadati</taxon>
        <taxon>Pseudomonadota</taxon>
        <taxon>Alphaproteobacteria</taxon>
        <taxon>Hyphomicrobiales</taxon>
        <taxon>Nitrobacteraceae</taxon>
        <taxon>Bradyrhizobium</taxon>
    </lineage>
</organism>
<evidence type="ECO:0000313" key="2">
    <source>
        <dbReference type="Proteomes" id="UP000243904"/>
    </source>
</evidence>
<protein>
    <submittedName>
        <fullName evidence="1">Uncharacterized protein</fullName>
    </submittedName>
</protein>
<accession>A0A1H2BDC7</accession>
<name>A0A1H2BDC7_9BRAD</name>
<reference evidence="2" key="1">
    <citation type="submission" date="2016-10" db="EMBL/GenBank/DDBJ databases">
        <authorList>
            <person name="Varghese N."/>
            <person name="Submissions S."/>
        </authorList>
    </citation>
    <scope>NUCLEOTIDE SEQUENCE [LARGE SCALE GENOMIC DNA]</scope>
    <source>
        <strain evidence="2">GAS369</strain>
    </source>
</reference>
<keyword evidence="2" id="KW-1185">Reference proteome</keyword>
<dbReference type="EMBL" id="LT629750">
    <property type="protein sequence ID" value="SDT56067.1"/>
    <property type="molecule type" value="Genomic_DNA"/>
</dbReference>
<dbReference type="AlphaFoldDB" id="A0A1H2BDC7"/>
<sequence length="35" mass="3822">MKNRDGALRIIFDEVGILPGGFGKVSYDAFDHDPA</sequence>
<evidence type="ECO:0000313" key="1">
    <source>
        <dbReference type="EMBL" id="SDT56067.1"/>
    </source>
</evidence>
<dbReference type="Proteomes" id="UP000243904">
    <property type="component" value="Chromosome I"/>
</dbReference>